<dbReference type="RefSeq" id="WP_143938482.1">
    <property type="nucleotide sequence ID" value="NZ_VKKG01000004.1"/>
</dbReference>
<evidence type="ECO:0000259" key="2">
    <source>
        <dbReference type="PROSITE" id="PS50006"/>
    </source>
</evidence>
<dbReference type="Pfam" id="PF12401">
    <property type="entry name" value="FhaA_N"/>
    <property type="match status" value="1"/>
</dbReference>
<evidence type="ECO:0000313" key="4">
    <source>
        <dbReference type="Proteomes" id="UP000317638"/>
    </source>
</evidence>
<dbReference type="Gene3D" id="3.30.2320.60">
    <property type="entry name" value="FhaA, phosphopeptide-binding domain (DUF3662)"/>
    <property type="match status" value="1"/>
</dbReference>
<keyword evidence="1" id="KW-0597">Phosphoprotein</keyword>
<dbReference type="PANTHER" id="PTHR23308">
    <property type="entry name" value="NUCLEAR INHIBITOR OF PROTEIN PHOSPHATASE-1"/>
    <property type="match status" value="1"/>
</dbReference>
<dbReference type="CDD" id="cd00060">
    <property type="entry name" value="FHA"/>
    <property type="match status" value="1"/>
</dbReference>
<evidence type="ECO:0000256" key="1">
    <source>
        <dbReference type="ARBA" id="ARBA00022553"/>
    </source>
</evidence>
<dbReference type="InterPro" id="IPR022128">
    <property type="entry name" value="FhaA_N"/>
</dbReference>
<dbReference type="InterPro" id="IPR008984">
    <property type="entry name" value="SMAD_FHA_dom_sf"/>
</dbReference>
<evidence type="ECO:0000313" key="3">
    <source>
        <dbReference type="EMBL" id="TRY17742.1"/>
    </source>
</evidence>
<sequence length="239" mass="25913">MGVFDRAEKRIGAAVDKVFARAFKGDVQPVEIAAGIQRELDAEAKLLSRDRRLVPNDFTISLSPHDYNRLFPYSKTLNAEIIPGLREHAAERQYVFNGPISINYELDKSLPTGQFKVASDAVSDGSSGSGERRPASIHRPARGLVLEVNGVRHPLRPPGLVIGRGSEADLRINDPGVSRRHALVTVTGTPDAPSVSIEDLGSTNGIIVNGSRIQEVQLVDGSRIEIGNTRMLVHAPSEQ</sequence>
<proteinExistence type="predicted"/>
<dbReference type="AlphaFoldDB" id="A0A553JZ52"/>
<dbReference type="InterPro" id="IPR000253">
    <property type="entry name" value="FHA_dom"/>
</dbReference>
<organism evidence="3 4">
    <name type="scientific">Tessaracoccus rhinocerotis</name>
    <dbReference type="NCBI Taxonomy" id="1689449"/>
    <lineage>
        <taxon>Bacteria</taxon>
        <taxon>Bacillati</taxon>
        <taxon>Actinomycetota</taxon>
        <taxon>Actinomycetes</taxon>
        <taxon>Propionibacteriales</taxon>
        <taxon>Propionibacteriaceae</taxon>
        <taxon>Tessaracoccus</taxon>
    </lineage>
</organism>
<protein>
    <submittedName>
        <fullName evidence="3">DUF2662 domain-containing protein</fullName>
    </submittedName>
</protein>
<name>A0A553JZ52_9ACTN</name>
<dbReference type="PROSITE" id="PS50006">
    <property type="entry name" value="FHA_DOMAIN"/>
    <property type="match status" value="1"/>
</dbReference>
<comment type="caution">
    <text evidence="3">The sequence shown here is derived from an EMBL/GenBank/DDBJ whole genome shotgun (WGS) entry which is preliminary data.</text>
</comment>
<dbReference type="Pfam" id="PF00498">
    <property type="entry name" value="FHA"/>
    <property type="match status" value="1"/>
</dbReference>
<keyword evidence="4" id="KW-1185">Reference proteome</keyword>
<dbReference type="SMART" id="SM00240">
    <property type="entry name" value="FHA"/>
    <property type="match status" value="1"/>
</dbReference>
<dbReference type="EMBL" id="VKKG01000004">
    <property type="protein sequence ID" value="TRY17742.1"/>
    <property type="molecule type" value="Genomic_DNA"/>
</dbReference>
<dbReference type="Proteomes" id="UP000317638">
    <property type="component" value="Unassembled WGS sequence"/>
</dbReference>
<dbReference type="InterPro" id="IPR042287">
    <property type="entry name" value="FhaA_N_sf"/>
</dbReference>
<dbReference type="SUPFAM" id="SSF49879">
    <property type="entry name" value="SMAD/FHA domain"/>
    <property type="match status" value="1"/>
</dbReference>
<dbReference type="InterPro" id="IPR050923">
    <property type="entry name" value="Cell_Proc_Reg/RNA_Proc"/>
</dbReference>
<reference evidence="3 4" key="1">
    <citation type="submission" date="2019-07" db="EMBL/GenBank/DDBJ databases">
        <authorList>
            <person name="Zhou L.-Y."/>
        </authorList>
    </citation>
    <scope>NUCLEOTIDE SEQUENCE [LARGE SCALE GENOMIC DNA]</scope>
    <source>
        <strain evidence="3 4">YIM 101269</strain>
    </source>
</reference>
<feature type="domain" description="FHA" evidence="2">
    <location>
        <begin position="160"/>
        <end position="213"/>
    </location>
</feature>
<accession>A0A553JZ52</accession>
<dbReference type="Gene3D" id="2.60.200.20">
    <property type="match status" value="1"/>
</dbReference>
<dbReference type="OrthoDB" id="151099at2"/>
<gene>
    <name evidence="3" type="ORF">FOJ82_10720</name>
</gene>